<protein>
    <recommendedName>
        <fullName evidence="1">Transposase-associated domain-containing protein</fullName>
    </recommendedName>
</protein>
<dbReference type="Pfam" id="PF13963">
    <property type="entry name" value="Transpos_assoc"/>
    <property type="match status" value="1"/>
</dbReference>
<evidence type="ECO:0000259" key="1">
    <source>
        <dbReference type="Pfam" id="PF13963"/>
    </source>
</evidence>
<organism evidence="2">
    <name type="scientific">Sesamum radiatum</name>
    <name type="common">Black benniseed</name>
    <dbReference type="NCBI Taxonomy" id="300843"/>
    <lineage>
        <taxon>Eukaryota</taxon>
        <taxon>Viridiplantae</taxon>
        <taxon>Streptophyta</taxon>
        <taxon>Embryophyta</taxon>
        <taxon>Tracheophyta</taxon>
        <taxon>Spermatophyta</taxon>
        <taxon>Magnoliopsida</taxon>
        <taxon>eudicotyledons</taxon>
        <taxon>Gunneridae</taxon>
        <taxon>Pentapetalae</taxon>
        <taxon>asterids</taxon>
        <taxon>lamiids</taxon>
        <taxon>Lamiales</taxon>
        <taxon>Pedaliaceae</taxon>
        <taxon>Sesamum</taxon>
    </lineage>
</organism>
<reference evidence="2" key="2">
    <citation type="journal article" date="2024" name="Plant">
        <title>Genomic evolution and insights into agronomic trait innovations of Sesamum species.</title>
        <authorList>
            <person name="Miao H."/>
            <person name="Wang L."/>
            <person name="Qu L."/>
            <person name="Liu H."/>
            <person name="Sun Y."/>
            <person name="Le M."/>
            <person name="Wang Q."/>
            <person name="Wei S."/>
            <person name="Zheng Y."/>
            <person name="Lin W."/>
            <person name="Duan Y."/>
            <person name="Cao H."/>
            <person name="Xiong S."/>
            <person name="Wang X."/>
            <person name="Wei L."/>
            <person name="Li C."/>
            <person name="Ma Q."/>
            <person name="Ju M."/>
            <person name="Zhao R."/>
            <person name="Li G."/>
            <person name="Mu C."/>
            <person name="Tian Q."/>
            <person name="Mei H."/>
            <person name="Zhang T."/>
            <person name="Gao T."/>
            <person name="Zhang H."/>
        </authorList>
    </citation>
    <scope>NUCLEOTIDE SEQUENCE</scope>
    <source>
        <strain evidence="2">G02</strain>
    </source>
</reference>
<dbReference type="InterPro" id="IPR029480">
    <property type="entry name" value="Transpos_assoc"/>
</dbReference>
<reference evidence="2" key="1">
    <citation type="submission" date="2020-06" db="EMBL/GenBank/DDBJ databases">
        <authorList>
            <person name="Li T."/>
            <person name="Hu X."/>
            <person name="Zhang T."/>
            <person name="Song X."/>
            <person name="Zhang H."/>
            <person name="Dai N."/>
            <person name="Sheng W."/>
            <person name="Hou X."/>
            <person name="Wei L."/>
        </authorList>
    </citation>
    <scope>NUCLEOTIDE SEQUENCE</scope>
    <source>
        <strain evidence="2">G02</strain>
        <tissue evidence="2">Leaf</tissue>
    </source>
</reference>
<dbReference type="EMBL" id="JACGWJ010000009">
    <property type="protein sequence ID" value="KAL0400228.1"/>
    <property type="molecule type" value="Genomic_DNA"/>
</dbReference>
<evidence type="ECO:0000313" key="2">
    <source>
        <dbReference type="EMBL" id="KAL0400228.1"/>
    </source>
</evidence>
<accession>A0AAW2T635</accession>
<feature type="domain" description="Transposase-associated" evidence="1">
    <location>
        <begin position="11"/>
        <end position="78"/>
    </location>
</feature>
<proteinExistence type="predicted"/>
<gene>
    <name evidence="2" type="ORF">Sradi_2366100</name>
</gene>
<comment type="caution">
    <text evidence="2">The sequence shown here is derived from an EMBL/GenBank/DDBJ whole genome shotgun (WGS) entry which is preliminary data.</text>
</comment>
<dbReference type="AlphaFoldDB" id="A0AAW2T635"/>
<name>A0AAW2T635_SESRA</name>
<sequence length="116" mass="13889">MYEKNLPNRMGLTPKFEDGVTAFIEWAKSQHAYMDGEKITCPCQKCKNEVFKILDEVNFDLYMKDFMPKYYNWTPHGEERVQEYFEAVMAPPLQDEQTPILLRRRLPVHIGVMRRR</sequence>